<comment type="caution">
    <text evidence="6">The sequence shown here is derived from an EMBL/GenBank/DDBJ whole genome shotgun (WGS) entry which is preliminary data.</text>
</comment>
<dbReference type="PROSITE" id="PS50949">
    <property type="entry name" value="HTH_GNTR"/>
    <property type="match status" value="1"/>
</dbReference>
<evidence type="ECO:0000256" key="3">
    <source>
        <dbReference type="ARBA" id="ARBA00023163"/>
    </source>
</evidence>
<dbReference type="PRINTS" id="PR00035">
    <property type="entry name" value="HTHGNTR"/>
</dbReference>
<keyword evidence="7" id="KW-1185">Reference proteome</keyword>
<dbReference type="InterPro" id="IPR036388">
    <property type="entry name" value="WH-like_DNA-bd_sf"/>
</dbReference>
<dbReference type="EMBL" id="JBHSFK010000052">
    <property type="protein sequence ID" value="MFC4507158.1"/>
    <property type="molecule type" value="Genomic_DNA"/>
</dbReference>
<reference evidence="7" key="1">
    <citation type="journal article" date="2019" name="Int. J. Syst. Evol. Microbiol.">
        <title>The Global Catalogue of Microorganisms (GCM) 10K type strain sequencing project: providing services to taxonomists for standard genome sequencing and annotation.</title>
        <authorList>
            <consortium name="The Broad Institute Genomics Platform"/>
            <consortium name="The Broad Institute Genome Sequencing Center for Infectious Disease"/>
            <person name="Wu L."/>
            <person name="Ma J."/>
        </authorList>
    </citation>
    <scope>NUCLEOTIDE SEQUENCE [LARGE SCALE GENOMIC DNA]</scope>
    <source>
        <strain evidence="7">CGMCC 4.7177</strain>
    </source>
</reference>
<keyword evidence="2" id="KW-0238">DNA-binding</keyword>
<evidence type="ECO:0000313" key="6">
    <source>
        <dbReference type="EMBL" id="MFC4507158.1"/>
    </source>
</evidence>
<gene>
    <name evidence="6" type="ORF">ACFPIH_48390</name>
</gene>
<dbReference type="InterPro" id="IPR028978">
    <property type="entry name" value="Chorismate_lyase_/UTRA_dom_sf"/>
</dbReference>
<dbReference type="InterPro" id="IPR050679">
    <property type="entry name" value="Bact_HTH_transcr_reg"/>
</dbReference>
<dbReference type="PANTHER" id="PTHR44846:SF1">
    <property type="entry name" value="MANNOSYL-D-GLYCERATE TRANSPORT_METABOLISM SYSTEM REPRESSOR MNGR-RELATED"/>
    <property type="match status" value="1"/>
</dbReference>
<dbReference type="RefSeq" id="WP_381185307.1">
    <property type="nucleotide sequence ID" value="NZ_JBHSFK010000052.1"/>
</dbReference>
<feature type="region of interest" description="Disordered" evidence="4">
    <location>
        <begin position="1"/>
        <end position="21"/>
    </location>
</feature>
<dbReference type="PANTHER" id="PTHR44846">
    <property type="entry name" value="MANNOSYL-D-GLYCERATE TRANSPORT/METABOLISM SYSTEM REPRESSOR MNGR-RELATED"/>
    <property type="match status" value="1"/>
</dbReference>
<feature type="domain" description="HTH gntR-type" evidence="5">
    <location>
        <begin position="25"/>
        <end position="92"/>
    </location>
</feature>
<accession>A0ABV9B4I4</accession>
<dbReference type="InterPro" id="IPR036390">
    <property type="entry name" value="WH_DNA-bd_sf"/>
</dbReference>
<dbReference type="SUPFAM" id="SSF46785">
    <property type="entry name" value="Winged helix' DNA-binding domain"/>
    <property type="match status" value="1"/>
</dbReference>
<organism evidence="6 7">
    <name type="scientific">Streptomyces vulcanius</name>
    <dbReference type="NCBI Taxonomy" id="1441876"/>
    <lineage>
        <taxon>Bacteria</taxon>
        <taxon>Bacillati</taxon>
        <taxon>Actinomycetota</taxon>
        <taxon>Actinomycetes</taxon>
        <taxon>Kitasatosporales</taxon>
        <taxon>Streptomycetaceae</taxon>
        <taxon>Streptomyces</taxon>
    </lineage>
</organism>
<dbReference type="Pfam" id="PF07702">
    <property type="entry name" value="UTRA"/>
    <property type="match status" value="1"/>
</dbReference>
<dbReference type="InterPro" id="IPR000524">
    <property type="entry name" value="Tscrpt_reg_HTH_GntR"/>
</dbReference>
<keyword evidence="3" id="KW-0804">Transcription</keyword>
<evidence type="ECO:0000256" key="4">
    <source>
        <dbReference type="SAM" id="MobiDB-lite"/>
    </source>
</evidence>
<evidence type="ECO:0000256" key="1">
    <source>
        <dbReference type="ARBA" id="ARBA00023015"/>
    </source>
</evidence>
<keyword evidence="1" id="KW-0805">Transcription regulation</keyword>
<dbReference type="SUPFAM" id="SSF64288">
    <property type="entry name" value="Chorismate lyase-like"/>
    <property type="match status" value="1"/>
</dbReference>
<evidence type="ECO:0000259" key="5">
    <source>
        <dbReference type="PROSITE" id="PS50949"/>
    </source>
</evidence>
<dbReference type="Proteomes" id="UP001595839">
    <property type="component" value="Unassembled WGS sequence"/>
</dbReference>
<protein>
    <submittedName>
        <fullName evidence="6">GntR family transcriptional regulator</fullName>
    </submittedName>
</protein>
<dbReference type="SMART" id="SM00345">
    <property type="entry name" value="HTH_GNTR"/>
    <property type="match status" value="1"/>
</dbReference>
<dbReference type="Gene3D" id="3.40.1410.10">
    <property type="entry name" value="Chorismate lyase-like"/>
    <property type="match status" value="1"/>
</dbReference>
<evidence type="ECO:0000256" key="2">
    <source>
        <dbReference type="ARBA" id="ARBA00023125"/>
    </source>
</evidence>
<dbReference type="SMART" id="SM00866">
    <property type="entry name" value="UTRA"/>
    <property type="match status" value="1"/>
</dbReference>
<sequence length="259" mass="28948">MSVVDGARTGRGRMSVHPVDRRSPMPAWAQVQRDLRRQIDQELPTGYQLPTERELSDLYGVSRITIRQALGALSADGYVERRQGAGTFVADIPEPVQHDFALTTPWRDRFHAAGQSAKSIHLTDEPAEPEPHELIKLITPEEASAKRLHLKRLHVVNDRAIGLTDSWVPQSVAPGLSDQVLIDGSLSQTLRETFELVPSDTNHYLEVGAANSHEARLLNTTLDAPLFVVWSVARLDDGRLLDTTRTVWIGSRVRFHYTV</sequence>
<name>A0ABV9B4I4_9ACTN</name>
<dbReference type="InterPro" id="IPR011663">
    <property type="entry name" value="UTRA"/>
</dbReference>
<dbReference type="Gene3D" id="1.10.10.10">
    <property type="entry name" value="Winged helix-like DNA-binding domain superfamily/Winged helix DNA-binding domain"/>
    <property type="match status" value="1"/>
</dbReference>
<evidence type="ECO:0000313" key="7">
    <source>
        <dbReference type="Proteomes" id="UP001595839"/>
    </source>
</evidence>
<dbReference type="Pfam" id="PF00392">
    <property type="entry name" value="GntR"/>
    <property type="match status" value="1"/>
</dbReference>
<proteinExistence type="predicted"/>
<dbReference type="CDD" id="cd07377">
    <property type="entry name" value="WHTH_GntR"/>
    <property type="match status" value="1"/>
</dbReference>